<keyword evidence="1" id="KW-0479">Metal-binding</keyword>
<evidence type="ECO:0000313" key="9">
    <source>
        <dbReference type="Proteomes" id="UP000821866"/>
    </source>
</evidence>
<dbReference type="InterPro" id="IPR006612">
    <property type="entry name" value="THAP_Znf"/>
</dbReference>
<dbReference type="SUPFAM" id="SSF57716">
    <property type="entry name" value="Glucocorticoid receptor-like (DNA-binding domain)"/>
    <property type="match status" value="1"/>
</dbReference>
<evidence type="ECO:0000256" key="6">
    <source>
        <dbReference type="SAM" id="Coils"/>
    </source>
</evidence>
<keyword evidence="6" id="KW-0175">Coiled coil</keyword>
<keyword evidence="9" id="KW-1185">Reference proteome</keyword>
<dbReference type="PANTHER" id="PTHR46927:SF3">
    <property type="entry name" value="THAP-TYPE DOMAIN-CONTAINING PROTEIN"/>
    <property type="match status" value="1"/>
</dbReference>
<dbReference type="Pfam" id="PF05485">
    <property type="entry name" value="THAP"/>
    <property type="match status" value="1"/>
</dbReference>
<evidence type="ECO:0000256" key="2">
    <source>
        <dbReference type="ARBA" id="ARBA00022771"/>
    </source>
</evidence>
<name>A0A9J6F4D4_RHIMP</name>
<dbReference type="PROSITE" id="PS50950">
    <property type="entry name" value="ZF_THAP"/>
    <property type="match status" value="1"/>
</dbReference>
<keyword evidence="2 5" id="KW-0863">Zinc-finger</keyword>
<reference evidence="8" key="1">
    <citation type="journal article" date="2020" name="Cell">
        <title>Large-Scale Comparative Analyses of Tick Genomes Elucidate Their Genetic Diversity and Vector Capacities.</title>
        <authorList>
            <consortium name="Tick Genome and Microbiome Consortium (TIGMIC)"/>
            <person name="Jia N."/>
            <person name="Wang J."/>
            <person name="Shi W."/>
            <person name="Du L."/>
            <person name="Sun Y."/>
            <person name="Zhan W."/>
            <person name="Jiang J.F."/>
            <person name="Wang Q."/>
            <person name="Zhang B."/>
            <person name="Ji P."/>
            <person name="Bell-Sakyi L."/>
            <person name="Cui X.M."/>
            <person name="Yuan T.T."/>
            <person name="Jiang B.G."/>
            <person name="Yang W.F."/>
            <person name="Lam T.T."/>
            <person name="Chang Q.C."/>
            <person name="Ding S.J."/>
            <person name="Wang X.J."/>
            <person name="Zhu J.G."/>
            <person name="Ruan X.D."/>
            <person name="Zhao L."/>
            <person name="Wei J.T."/>
            <person name="Ye R.Z."/>
            <person name="Que T.C."/>
            <person name="Du C.H."/>
            <person name="Zhou Y.H."/>
            <person name="Cheng J.X."/>
            <person name="Dai P.F."/>
            <person name="Guo W.B."/>
            <person name="Han X.H."/>
            <person name="Huang E.J."/>
            <person name="Li L.F."/>
            <person name="Wei W."/>
            <person name="Gao Y.C."/>
            <person name="Liu J.Z."/>
            <person name="Shao H.Z."/>
            <person name="Wang X."/>
            <person name="Wang C.C."/>
            <person name="Yang T.C."/>
            <person name="Huo Q.B."/>
            <person name="Li W."/>
            <person name="Chen H.Y."/>
            <person name="Chen S.E."/>
            <person name="Zhou L.G."/>
            <person name="Ni X.B."/>
            <person name="Tian J.H."/>
            <person name="Sheng Y."/>
            <person name="Liu T."/>
            <person name="Pan Y.S."/>
            <person name="Xia L.Y."/>
            <person name="Li J."/>
            <person name="Zhao F."/>
            <person name="Cao W.C."/>
        </authorList>
    </citation>
    <scope>NUCLEOTIDE SEQUENCE</scope>
    <source>
        <strain evidence="8">Rmic-2018</strain>
    </source>
</reference>
<dbReference type="InterPro" id="IPR052224">
    <property type="entry name" value="THAP_domain_protein"/>
</dbReference>
<feature type="domain" description="THAP-type" evidence="7">
    <location>
        <begin position="1"/>
        <end position="83"/>
    </location>
</feature>
<dbReference type="SMART" id="SM00980">
    <property type="entry name" value="THAP"/>
    <property type="match status" value="1"/>
</dbReference>
<evidence type="ECO:0000256" key="4">
    <source>
        <dbReference type="ARBA" id="ARBA00023125"/>
    </source>
</evidence>
<sequence>MPTCCASGCKSRYRRGKKLFSLPRGKDNAARQEVWLQRIGSTDLDPVLSQLCEDHFTADQFEPILLRKFGTKKLKRDAAPTIFSQEHLQTSGKPITLKNWRMFSPSSLFSASPIITSQPFTNLKHVVLHIGYGANSDATQAGLGSSQGNVANTHAACSRSIVTACNLYSLVCIFYTHVCRGVLQIHNILLRNAPSSSECDALPACSTACSAGSSSSSCDADQAVVAALHKRIATLEEYLNNMKRKVATLQQQKSRANHRNHELTRNIKMYLSPDQLQGLWTSNMRGKQWSTETIQKGLKLRLACGCRGYNAARELAVPIPSERTLQRHVENYKFSPGILHEVLKSLDLKVKGWCS</sequence>
<dbReference type="Proteomes" id="UP000821866">
    <property type="component" value="Chromosome 1"/>
</dbReference>
<dbReference type="VEuPathDB" id="VectorBase:LOC119178199"/>
<protein>
    <recommendedName>
        <fullName evidence="7">THAP-type domain-containing protein</fullName>
    </recommendedName>
</protein>
<dbReference type="EMBL" id="JABSTU010000001">
    <property type="protein sequence ID" value="KAH8041433.1"/>
    <property type="molecule type" value="Genomic_DNA"/>
</dbReference>
<accession>A0A9J6F4D4</accession>
<evidence type="ECO:0000313" key="8">
    <source>
        <dbReference type="EMBL" id="KAH8041433.1"/>
    </source>
</evidence>
<feature type="coiled-coil region" evidence="6">
    <location>
        <begin position="225"/>
        <end position="266"/>
    </location>
</feature>
<dbReference type="GO" id="GO:0008270">
    <property type="term" value="F:zinc ion binding"/>
    <property type="evidence" value="ECO:0007669"/>
    <property type="project" value="UniProtKB-KW"/>
</dbReference>
<organism evidence="8 9">
    <name type="scientific">Rhipicephalus microplus</name>
    <name type="common">Cattle tick</name>
    <name type="synonym">Boophilus microplus</name>
    <dbReference type="NCBI Taxonomy" id="6941"/>
    <lineage>
        <taxon>Eukaryota</taxon>
        <taxon>Metazoa</taxon>
        <taxon>Ecdysozoa</taxon>
        <taxon>Arthropoda</taxon>
        <taxon>Chelicerata</taxon>
        <taxon>Arachnida</taxon>
        <taxon>Acari</taxon>
        <taxon>Parasitiformes</taxon>
        <taxon>Ixodida</taxon>
        <taxon>Ixodoidea</taxon>
        <taxon>Ixodidae</taxon>
        <taxon>Rhipicephalinae</taxon>
        <taxon>Rhipicephalus</taxon>
        <taxon>Boophilus</taxon>
    </lineage>
</organism>
<keyword evidence="3" id="KW-0862">Zinc</keyword>
<gene>
    <name evidence="8" type="ORF">HPB51_015491</name>
</gene>
<evidence type="ECO:0000256" key="3">
    <source>
        <dbReference type="ARBA" id="ARBA00022833"/>
    </source>
</evidence>
<evidence type="ECO:0000259" key="7">
    <source>
        <dbReference type="PROSITE" id="PS50950"/>
    </source>
</evidence>
<dbReference type="PANTHER" id="PTHR46927">
    <property type="entry name" value="AGAP005574-PA"/>
    <property type="match status" value="1"/>
</dbReference>
<reference evidence="8" key="2">
    <citation type="submission" date="2021-09" db="EMBL/GenBank/DDBJ databases">
        <authorList>
            <person name="Jia N."/>
            <person name="Wang J."/>
            <person name="Shi W."/>
            <person name="Du L."/>
            <person name="Sun Y."/>
            <person name="Zhan W."/>
            <person name="Jiang J."/>
            <person name="Wang Q."/>
            <person name="Zhang B."/>
            <person name="Ji P."/>
            <person name="Sakyi L.B."/>
            <person name="Cui X."/>
            <person name="Yuan T."/>
            <person name="Jiang B."/>
            <person name="Yang W."/>
            <person name="Lam T.T.-Y."/>
            <person name="Chang Q."/>
            <person name="Ding S."/>
            <person name="Wang X."/>
            <person name="Zhu J."/>
            <person name="Ruan X."/>
            <person name="Zhao L."/>
            <person name="Wei J."/>
            <person name="Que T."/>
            <person name="Du C."/>
            <person name="Cheng J."/>
            <person name="Dai P."/>
            <person name="Han X."/>
            <person name="Huang E."/>
            <person name="Gao Y."/>
            <person name="Liu J."/>
            <person name="Shao H."/>
            <person name="Ye R."/>
            <person name="Li L."/>
            <person name="Wei W."/>
            <person name="Wang X."/>
            <person name="Wang C."/>
            <person name="Huo Q."/>
            <person name="Li W."/>
            <person name="Guo W."/>
            <person name="Chen H."/>
            <person name="Chen S."/>
            <person name="Zhou L."/>
            <person name="Zhou L."/>
            <person name="Ni X."/>
            <person name="Tian J."/>
            <person name="Zhou Y."/>
            <person name="Sheng Y."/>
            <person name="Liu T."/>
            <person name="Pan Y."/>
            <person name="Xia L."/>
            <person name="Li J."/>
            <person name="Zhao F."/>
            <person name="Cao W."/>
        </authorList>
    </citation>
    <scope>NUCLEOTIDE SEQUENCE</scope>
    <source>
        <strain evidence="8">Rmic-2018</strain>
        <tissue evidence="8">Larvae</tissue>
    </source>
</reference>
<dbReference type="AlphaFoldDB" id="A0A9J6F4D4"/>
<dbReference type="GO" id="GO:0003677">
    <property type="term" value="F:DNA binding"/>
    <property type="evidence" value="ECO:0007669"/>
    <property type="project" value="UniProtKB-UniRule"/>
</dbReference>
<keyword evidence="4 5" id="KW-0238">DNA-binding</keyword>
<evidence type="ECO:0000256" key="5">
    <source>
        <dbReference type="PROSITE-ProRule" id="PRU00309"/>
    </source>
</evidence>
<evidence type="ECO:0000256" key="1">
    <source>
        <dbReference type="ARBA" id="ARBA00022723"/>
    </source>
</evidence>
<comment type="caution">
    <text evidence="8">The sequence shown here is derived from an EMBL/GenBank/DDBJ whole genome shotgun (WGS) entry which is preliminary data.</text>
</comment>
<proteinExistence type="predicted"/>